<evidence type="ECO:0000256" key="8">
    <source>
        <dbReference type="ARBA" id="ARBA00048679"/>
    </source>
</evidence>
<accession>A0ABQ9FBX7</accession>
<evidence type="ECO:0000256" key="2">
    <source>
        <dbReference type="ARBA" id="ARBA00022527"/>
    </source>
</evidence>
<keyword evidence="4" id="KW-0547">Nucleotide-binding</keyword>
<feature type="domain" description="Protein kinase" evidence="9">
    <location>
        <begin position="281"/>
        <end position="568"/>
    </location>
</feature>
<comment type="catalytic activity">
    <reaction evidence="8">
        <text>L-seryl-[protein] + ATP = O-phospho-L-seryl-[protein] + ADP + H(+)</text>
        <dbReference type="Rhea" id="RHEA:17989"/>
        <dbReference type="Rhea" id="RHEA-COMP:9863"/>
        <dbReference type="Rhea" id="RHEA-COMP:11604"/>
        <dbReference type="ChEBI" id="CHEBI:15378"/>
        <dbReference type="ChEBI" id="CHEBI:29999"/>
        <dbReference type="ChEBI" id="CHEBI:30616"/>
        <dbReference type="ChEBI" id="CHEBI:83421"/>
        <dbReference type="ChEBI" id="CHEBI:456216"/>
        <dbReference type="EC" id="2.7.11.1"/>
    </reaction>
</comment>
<evidence type="ECO:0000256" key="4">
    <source>
        <dbReference type="ARBA" id="ARBA00022741"/>
    </source>
</evidence>
<dbReference type="EC" id="2.7.11.1" evidence="1"/>
<reference evidence="10 11" key="1">
    <citation type="submission" date="2022-12" db="EMBL/GenBank/DDBJ databases">
        <title>Chromosome-level genome of Tegillarca granosa.</title>
        <authorList>
            <person name="Kim J."/>
        </authorList>
    </citation>
    <scope>NUCLEOTIDE SEQUENCE [LARGE SCALE GENOMIC DNA]</scope>
    <source>
        <strain evidence="10">Teg-2019</strain>
        <tissue evidence="10">Adductor muscle</tissue>
    </source>
</reference>
<keyword evidence="6" id="KW-0067">ATP-binding</keyword>
<evidence type="ECO:0000259" key="9">
    <source>
        <dbReference type="PROSITE" id="PS50011"/>
    </source>
</evidence>
<dbReference type="PROSITE" id="PS50011">
    <property type="entry name" value="PROTEIN_KINASE_DOM"/>
    <property type="match status" value="1"/>
</dbReference>
<evidence type="ECO:0000313" key="11">
    <source>
        <dbReference type="Proteomes" id="UP001217089"/>
    </source>
</evidence>
<dbReference type="Gene3D" id="3.30.200.20">
    <property type="entry name" value="Phosphorylase Kinase, domain 1"/>
    <property type="match status" value="1"/>
</dbReference>
<keyword evidence="3" id="KW-0808">Transferase</keyword>
<evidence type="ECO:0000313" key="10">
    <source>
        <dbReference type="EMBL" id="KAJ8313721.1"/>
    </source>
</evidence>
<dbReference type="PANTHER" id="PTHR24361:SF433">
    <property type="entry name" value="PROTEIN KINASE DOMAIN-CONTAINING PROTEIN"/>
    <property type="match status" value="1"/>
</dbReference>
<evidence type="ECO:0000256" key="5">
    <source>
        <dbReference type="ARBA" id="ARBA00022777"/>
    </source>
</evidence>
<keyword evidence="11" id="KW-1185">Reference proteome</keyword>
<keyword evidence="2" id="KW-0723">Serine/threonine-protein kinase</keyword>
<dbReference type="InterPro" id="IPR000719">
    <property type="entry name" value="Prot_kinase_dom"/>
</dbReference>
<dbReference type="InterPro" id="IPR011009">
    <property type="entry name" value="Kinase-like_dom_sf"/>
</dbReference>
<dbReference type="InterPro" id="IPR008271">
    <property type="entry name" value="Ser/Thr_kinase_AS"/>
</dbReference>
<name>A0ABQ9FBX7_TEGGR</name>
<comment type="caution">
    <text evidence="10">The sequence shown here is derived from an EMBL/GenBank/DDBJ whole genome shotgun (WGS) entry which is preliminary data.</text>
</comment>
<evidence type="ECO:0000256" key="3">
    <source>
        <dbReference type="ARBA" id="ARBA00022679"/>
    </source>
</evidence>
<evidence type="ECO:0000256" key="7">
    <source>
        <dbReference type="ARBA" id="ARBA00047899"/>
    </source>
</evidence>
<dbReference type="SUPFAM" id="SSF56112">
    <property type="entry name" value="Protein kinase-like (PK-like)"/>
    <property type="match status" value="1"/>
</dbReference>
<comment type="catalytic activity">
    <reaction evidence="7">
        <text>L-threonyl-[protein] + ATP = O-phospho-L-threonyl-[protein] + ADP + H(+)</text>
        <dbReference type="Rhea" id="RHEA:46608"/>
        <dbReference type="Rhea" id="RHEA-COMP:11060"/>
        <dbReference type="Rhea" id="RHEA-COMP:11605"/>
        <dbReference type="ChEBI" id="CHEBI:15378"/>
        <dbReference type="ChEBI" id="CHEBI:30013"/>
        <dbReference type="ChEBI" id="CHEBI:30616"/>
        <dbReference type="ChEBI" id="CHEBI:61977"/>
        <dbReference type="ChEBI" id="CHEBI:456216"/>
        <dbReference type="EC" id="2.7.11.1"/>
    </reaction>
</comment>
<evidence type="ECO:0000256" key="6">
    <source>
        <dbReference type="ARBA" id="ARBA00022840"/>
    </source>
</evidence>
<dbReference type="Gene3D" id="1.10.510.10">
    <property type="entry name" value="Transferase(Phosphotransferase) domain 1"/>
    <property type="match status" value="1"/>
</dbReference>
<evidence type="ECO:0000256" key="1">
    <source>
        <dbReference type="ARBA" id="ARBA00012513"/>
    </source>
</evidence>
<dbReference type="InterPro" id="IPR053235">
    <property type="entry name" value="Ser_Thr_kinase"/>
</dbReference>
<dbReference type="CDD" id="cd00180">
    <property type="entry name" value="PKc"/>
    <property type="match status" value="1"/>
</dbReference>
<dbReference type="Pfam" id="PF00069">
    <property type="entry name" value="Pkinase"/>
    <property type="match status" value="1"/>
</dbReference>
<sequence>MQVLFEMNFQNHLNDKVFAQMTEDPVTIPGMASQFNLSKNVVTNNSESPICNLEYGKNLLDFDFLECGAEEIVETHVEPEISFQESLTAGVVSFDHNEKGEIMFESSGPVQSVRQKFVKLLEAPHCSTFGNKDVGKHLAPREDLPQIAEQTKFALKPNINQKKTCQTEEETFTQKLDVAADMMKGIGIDIRPGGNNGSIGIVHLRSRDEFQSNTEAQLEKLKPVDKFKSNEVVFGTCKALQDLVTYHKDIMVSTAATGVYTDKNYRFLGWSYKTQEEYCDVRLAKILGQGSFGSVELWQAENYKYFVKKKIHQDNFCKNEVLLTLGLQHPNILKMYGFIIHQDYREIIMDYAGESLLSYSMRADRPEKIIWDVTYFALEGLKYLHENNIIHFDVKPENVCIKEGPDGLDVTIADFGSAQKIGENLEPKSMTYEYSAPELCRDYIRKRLPNKKMFVSDVDEDQSITGKVDIFALGLTVMFPYEKSHVMIKKFTGGLDSYATIERPEFVRLRITLAMAANPNLVHDLIPANVGQNMRDVILGLTKGNPKERLDANQAIDLMRGKHYKTWI</sequence>
<protein>
    <recommendedName>
        <fullName evidence="1">non-specific serine/threonine protein kinase</fullName>
        <ecNumber evidence="1">2.7.11.1</ecNumber>
    </recommendedName>
</protein>
<dbReference type="EMBL" id="JARBDR010000342">
    <property type="protein sequence ID" value="KAJ8313721.1"/>
    <property type="molecule type" value="Genomic_DNA"/>
</dbReference>
<dbReference type="Proteomes" id="UP001217089">
    <property type="component" value="Unassembled WGS sequence"/>
</dbReference>
<gene>
    <name evidence="10" type="ORF">KUTeg_008282</name>
</gene>
<dbReference type="PROSITE" id="PS00108">
    <property type="entry name" value="PROTEIN_KINASE_ST"/>
    <property type="match status" value="1"/>
</dbReference>
<dbReference type="PANTHER" id="PTHR24361">
    <property type="entry name" value="MITOGEN-ACTIVATED KINASE KINASE KINASE"/>
    <property type="match status" value="1"/>
</dbReference>
<dbReference type="SMART" id="SM00220">
    <property type="entry name" value="S_TKc"/>
    <property type="match status" value="1"/>
</dbReference>
<keyword evidence="5" id="KW-0418">Kinase</keyword>
<organism evidence="10 11">
    <name type="scientific">Tegillarca granosa</name>
    <name type="common">Malaysian cockle</name>
    <name type="synonym">Anadara granosa</name>
    <dbReference type="NCBI Taxonomy" id="220873"/>
    <lineage>
        <taxon>Eukaryota</taxon>
        <taxon>Metazoa</taxon>
        <taxon>Spiralia</taxon>
        <taxon>Lophotrochozoa</taxon>
        <taxon>Mollusca</taxon>
        <taxon>Bivalvia</taxon>
        <taxon>Autobranchia</taxon>
        <taxon>Pteriomorphia</taxon>
        <taxon>Arcoida</taxon>
        <taxon>Arcoidea</taxon>
        <taxon>Arcidae</taxon>
        <taxon>Tegillarca</taxon>
    </lineage>
</organism>
<proteinExistence type="predicted"/>